<proteinExistence type="predicted"/>
<dbReference type="EMBL" id="LHPH01000002">
    <property type="protein sequence ID" value="KPH65139.1"/>
    <property type="molecule type" value="Genomic_DNA"/>
</dbReference>
<dbReference type="PANTHER" id="PTHR43415">
    <property type="entry name" value="SPERMIDINE N(1)-ACETYLTRANSFERASE"/>
    <property type="match status" value="1"/>
</dbReference>
<feature type="domain" description="N-acetyltransferase" evidence="1">
    <location>
        <begin position="8"/>
        <end position="166"/>
    </location>
</feature>
<dbReference type="PROSITE" id="PS51186">
    <property type="entry name" value="GNAT"/>
    <property type="match status" value="1"/>
</dbReference>
<dbReference type="PATRIC" id="fig|187330.3.peg.513"/>
<dbReference type="InterPro" id="IPR016181">
    <property type="entry name" value="Acyl_CoA_acyltransferase"/>
</dbReference>
<name>A0A0N0M1Y1_9GAMM</name>
<keyword evidence="3" id="KW-1185">Reference proteome</keyword>
<dbReference type="OrthoDB" id="7852312at2"/>
<dbReference type="Proteomes" id="UP000037848">
    <property type="component" value="Unassembled WGS sequence"/>
</dbReference>
<dbReference type="InterPro" id="IPR000182">
    <property type="entry name" value="GNAT_dom"/>
</dbReference>
<dbReference type="Pfam" id="PF13302">
    <property type="entry name" value="Acetyltransf_3"/>
    <property type="match status" value="1"/>
</dbReference>
<gene>
    <name evidence="2" type="ORF">ADS77_02380</name>
</gene>
<protein>
    <recommendedName>
        <fullName evidence="1">N-acetyltransferase domain-containing protein</fullName>
    </recommendedName>
</protein>
<organism evidence="2 3">
    <name type="scientific">Pseudoalteromonas porphyrae</name>
    <dbReference type="NCBI Taxonomy" id="187330"/>
    <lineage>
        <taxon>Bacteria</taxon>
        <taxon>Pseudomonadati</taxon>
        <taxon>Pseudomonadota</taxon>
        <taxon>Gammaproteobacteria</taxon>
        <taxon>Alteromonadales</taxon>
        <taxon>Pseudoalteromonadaceae</taxon>
        <taxon>Pseudoalteromonas</taxon>
    </lineage>
</organism>
<dbReference type="STRING" id="187330.AMS58_07590"/>
<evidence type="ECO:0000313" key="2">
    <source>
        <dbReference type="EMBL" id="KPH65139.1"/>
    </source>
</evidence>
<evidence type="ECO:0000259" key="1">
    <source>
        <dbReference type="PROSITE" id="PS51186"/>
    </source>
</evidence>
<reference evidence="2 3" key="1">
    <citation type="submission" date="2015-08" db="EMBL/GenBank/DDBJ databases">
        <title>Draft Genome Sequence of Pseudoalteromonas porphyrae UCD-SED14.</title>
        <authorList>
            <person name="Coil D.A."/>
            <person name="Jospin G."/>
            <person name="Lee R.D."/>
            <person name="Eisen J.A."/>
        </authorList>
    </citation>
    <scope>NUCLEOTIDE SEQUENCE [LARGE SCALE GENOMIC DNA]</scope>
    <source>
        <strain evidence="2 3">UCD-SED14</strain>
    </source>
</reference>
<sequence length="182" mass="20183">MNLLGKLVTLRSIEKKDAGFLLGLVNSPELEYWVVGSSVPTSTIQQEKWIDNIGNSHTDIRLIVENKEGVAVGFANLVQIDPINRTAVHGVKFAKEFRGCGYAKDTVIAIMEYAFNTLNLNRLESTILEYNDSSIGLYTKACGWTVEGVKKSAVYKNGVYNNLVMIGITKDDFKQLSLKKCS</sequence>
<dbReference type="Gene3D" id="3.40.630.30">
    <property type="match status" value="1"/>
</dbReference>
<accession>A0A0N0M1Y1</accession>
<evidence type="ECO:0000313" key="3">
    <source>
        <dbReference type="Proteomes" id="UP000037848"/>
    </source>
</evidence>
<dbReference type="SUPFAM" id="SSF55729">
    <property type="entry name" value="Acyl-CoA N-acyltransferases (Nat)"/>
    <property type="match status" value="1"/>
</dbReference>
<dbReference type="GO" id="GO:0016747">
    <property type="term" value="F:acyltransferase activity, transferring groups other than amino-acyl groups"/>
    <property type="evidence" value="ECO:0007669"/>
    <property type="project" value="InterPro"/>
</dbReference>
<dbReference type="AlphaFoldDB" id="A0A0N0M1Y1"/>
<dbReference type="RefSeq" id="WP_054452767.1">
    <property type="nucleotide sequence ID" value="NZ_LHPH01000002.1"/>
</dbReference>
<comment type="caution">
    <text evidence="2">The sequence shown here is derived from an EMBL/GenBank/DDBJ whole genome shotgun (WGS) entry which is preliminary data.</text>
</comment>
<dbReference type="PANTHER" id="PTHR43415:SF3">
    <property type="entry name" value="GNAT-FAMILY ACETYLTRANSFERASE"/>
    <property type="match status" value="1"/>
</dbReference>